<evidence type="ECO:0000313" key="3">
    <source>
        <dbReference type="Proteomes" id="UP000177811"/>
    </source>
</evidence>
<dbReference type="PANTHER" id="PTHR47245">
    <property type="entry name" value="PEPTIDYLPROLYL ISOMERASE"/>
    <property type="match status" value="1"/>
</dbReference>
<gene>
    <name evidence="2" type="ORF">A3C16_02760</name>
</gene>
<feature type="transmembrane region" description="Helical" evidence="1">
    <location>
        <begin position="44"/>
        <end position="62"/>
    </location>
</feature>
<keyword evidence="1" id="KW-1133">Transmembrane helix</keyword>
<dbReference type="PANTHER" id="PTHR47245:SF2">
    <property type="entry name" value="PEPTIDYL-PROLYL CIS-TRANS ISOMERASE HP_0175-RELATED"/>
    <property type="match status" value="1"/>
</dbReference>
<protein>
    <recommendedName>
        <fullName evidence="4">SurA N-terminal domain-containing protein</fullName>
    </recommendedName>
</protein>
<keyword evidence="1" id="KW-0812">Transmembrane</keyword>
<organism evidence="2 3">
    <name type="scientific">Candidatus Sungbacteria bacterium RIFCSPHIGHO2_02_FULL_51_29</name>
    <dbReference type="NCBI Taxonomy" id="1802273"/>
    <lineage>
        <taxon>Bacteria</taxon>
        <taxon>Candidatus Sungiibacteriota</taxon>
    </lineage>
</organism>
<proteinExistence type="predicted"/>
<dbReference type="InterPro" id="IPR050245">
    <property type="entry name" value="PrsA_foldase"/>
</dbReference>
<comment type="caution">
    <text evidence="2">The sequence shown here is derived from an EMBL/GenBank/DDBJ whole genome shotgun (WGS) entry which is preliminary data.</text>
</comment>
<name>A0A1G2KWP4_9BACT</name>
<dbReference type="Proteomes" id="UP000177811">
    <property type="component" value="Unassembled WGS sequence"/>
</dbReference>
<keyword evidence="1" id="KW-0472">Membrane</keyword>
<dbReference type="Gene3D" id="1.10.4030.10">
    <property type="entry name" value="Porin chaperone SurA, peptide-binding domain"/>
    <property type="match status" value="1"/>
</dbReference>
<evidence type="ECO:0000256" key="1">
    <source>
        <dbReference type="SAM" id="Phobius"/>
    </source>
</evidence>
<evidence type="ECO:0008006" key="4">
    <source>
        <dbReference type="Google" id="ProtNLM"/>
    </source>
</evidence>
<reference evidence="2 3" key="1">
    <citation type="journal article" date="2016" name="Nat. Commun.">
        <title>Thousands of microbial genomes shed light on interconnected biogeochemical processes in an aquifer system.</title>
        <authorList>
            <person name="Anantharaman K."/>
            <person name="Brown C.T."/>
            <person name="Hug L.A."/>
            <person name="Sharon I."/>
            <person name="Castelle C.J."/>
            <person name="Probst A.J."/>
            <person name="Thomas B.C."/>
            <person name="Singh A."/>
            <person name="Wilkins M.J."/>
            <person name="Karaoz U."/>
            <person name="Brodie E.L."/>
            <person name="Williams K.H."/>
            <person name="Hubbard S.S."/>
            <person name="Banfield J.F."/>
        </authorList>
    </citation>
    <scope>NUCLEOTIDE SEQUENCE [LARGE SCALE GENOMIC DNA]</scope>
</reference>
<dbReference type="EMBL" id="MHQL01000022">
    <property type="protein sequence ID" value="OHA03022.1"/>
    <property type="molecule type" value="Genomic_DNA"/>
</dbReference>
<dbReference type="InterPro" id="IPR027304">
    <property type="entry name" value="Trigger_fact/SurA_dom_sf"/>
</dbReference>
<evidence type="ECO:0000313" key="2">
    <source>
        <dbReference type="EMBL" id="OHA03022.1"/>
    </source>
</evidence>
<accession>A0A1G2KWP4</accession>
<dbReference type="AlphaFoldDB" id="A0A1G2KWP4"/>
<dbReference type="SUPFAM" id="SSF109998">
    <property type="entry name" value="Triger factor/SurA peptide-binding domain-like"/>
    <property type="match status" value="1"/>
</dbReference>
<sequence>MSGLLIFYIDIMDNDTMHQESGGVSSSPVGAPESAQSRNKIKPWMAIVIVVVILFVALAYYYRGLLVAVTVNGSPISRFSVIRALEKDAGKRVLESLVTEKLITDEIQEKGIVVGDDEVNAELVKIEESVTAQGGTLDAALEAQGMTREALTKDIRIRLGIAKLLGDAAQVSDSDIDAFIAENKVTIPKGEEESYKNQVRAQLKDQKFAQEAGTWIQGLQAQANISYFVQY</sequence>
<dbReference type="Pfam" id="PF13624">
    <property type="entry name" value="SurA_N_3"/>
    <property type="match status" value="1"/>
</dbReference>